<sequence>MVSRVFSAGLDGINGYIVTVECLLSGGLPRLDVVGLPTGAVSEAGERVRAAAKSCSFDWPVSRLTVNLAPADTRKAGTAFDLPILLSILAAAGEINALPQDALFFGELSLSGELRPVRGALSMALAARSADFRAVYVPAANAQEASYADSLTVYPVRTLSELINHLSGRKQLVPCPPPPEPKPAEHDLDYAHVLGQHLVKRALEVAAAGGHNVLLSGSPGSGKSMMAKRFSSILPPLSHDERLDVIRVWSAVGRAQEAVERAERPFRAPHHSSSAAALAGGSGSPGRLPLPGEITLAHRGVLFLDELPEFRRDALEVLRQPMEDGKLTIARAAGQVTYPADFQLIAAMNPCPCGWYGTNRCTCAKERVQQYLRRLSGPLLDRIDLQITVQPVEYEALAARSRAQEESSETIRARVLAARQRQYDRQGEDVCNAAIPPSLLAEFCPLTDEASAVFRRAFERLGLTARAHDRILRVARTIADLAESDTIGAEHIAEAIQYRTLDRMANFE</sequence>
<keyword evidence="7" id="KW-1185">Reference proteome</keyword>
<dbReference type="InterPro" id="IPR045006">
    <property type="entry name" value="CHLI-like"/>
</dbReference>
<dbReference type="SMART" id="SM00382">
    <property type="entry name" value="AAA"/>
    <property type="match status" value="1"/>
</dbReference>
<gene>
    <name evidence="6" type="ORF">H8S02_07585</name>
</gene>
<evidence type="ECO:0000313" key="6">
    <source>
        <dbReference type="EMBL" id="MBC5695806.1"/>
    </source>
</evidence>
<evidence type="ECO:0000256" key="3">
    <source>
        <dbReference type="ARBA" id="ARBA00022840"/>
    </source>
</evidence>
<keyword evidence="2" id="KW-0547">Nucleotide-binding</keyword>
<name>A0ABR7GNC7_9FIRM</name>
<feature type="domain" description="AAA+ ATPase" evidence="5">
    <location>
        <begin position="209"/>
        <end position="393"/>
    </location>
</feature>
<dbReference type="InterPro" id="IPR001208">
    <property type="entry name" value="MCM_dom"/>
</dbReference>
<feature type="compositionally biased region" description="Low complexity" evidence="4">
    <location>
        <begin position="271"/>
        <end position="283"/>
    </location>
</feature>
<evidence type="ECO:0000313" key="7">
    <source>
        <dbReference type="Proteomes" id="UP000641741"/>
    </source>
</evidence>
<dbReference type="RefSeq" id="WP_186970017.1">
    <property type="nucleotide sequence ID" value="NZ_JACOPK010000006.1"/>
</dbReference>
<dbReference type="PANTHER" id="PTHR32039:SF7">
    <property type="entry name" value="COMPETENCE PROTEIN COMM"/>
    <property type="match status" value="1"/>
</dbReference>
<evidence type="ECO:0000256" key="1">
    <source>
        <dbReference type="ARBA" id="ARBA00006354"/>
    </source>
</evidence>
<proteinExistence type="inferred from homology"/>
<dbReference type="InterPro" id="IPR020568">
    <property type="entry name" value="Ribosomal_Su5_D2-typ_SF"/>
</dbReference>
<dbReference type="InterPro" id="IPR004482">
    <property type="entry name" value="Mg_chelat-rel"/>
</dbReference>
<dbReference type="NCBIfam" id="TIGR00368">
    <property type="entry name" value="YifB family Mg chelatase-like AAA ATPase"/>
    <property type="match status" value="1"/>
</dbReference>
<dbReference type="InterPro" id="IPR014721">
    <property type="entry name" value="Ribsml_uS5_D2-typ_fold_subgr"/>
</dbReference>
<dbReference type="Pfam" id="PF01078">
    <property type="entry name" value="Mg_chelatase"/>
    <property type="match status" value="1"/>
</dbReference>
<dbReference type="EMBL" id="JACOPK010000006">
    <property type="protein sequence ID" value="MBC5695806.1"/>
    <property type="molecule type" value="Genomic_DNA"/>
</dbReference>
<feature type="region of interest" description="Disordered" evidence="4">
    <location>
        <begin position="261"/>
        <end position="283"/>
    </location>
</feature>
<dbReference type="PRINTS" id="PR01657">
    <property type="entry name" value="MCMFAMILY"/>
</dbReference>
<dbReference type="Proteomes" id="UP000641741">
    <property type="component" value="Unassembled WGS sequence"/>
</dbReference>
<dbReference type="Pfam" id="PF13335">
    <property type="entry name" value="Mg_chelatase_C"/>
    <property type="match status" value="1"/>
</dbReference>
<dbReference type="Pfam" id="PF13541">
    <property type="entry name" value="ChlI"/>
    <property type="match status" value="1"/>
</dbReference>
<protein>
    <submittedName>
        <fullName evidence="6">YifB family Mg chelatase-like AAA ATPase</fullName>
    </submittedName>
</protein>
<dbReference type="SUPFAM" id="SSF54211">
    <property type="entry name" value="Ribosomal protein S5 domain 2-like"/>
    <property type="match status" value="1"/>
</dbReference>
<dbReference type="SUPFAM" id="SSF52540">
    <property type="entry name" value="P-loop containing nucleoside triphosphate hydrolases"/>
    <property type="match status" value="1"/>
</dbReference>
<dbReference type="InterPro" id="IPR027417">
    <property type="entry name" value="P-loop_NTPase"/>
</dbReference>
<reference evidence="6 7" key="1">
    <citation type="submission" date="2020-08" db="EMBL/GenBank/DDBJ databases">
        <title>Genome public.</title>
        <authorList>
            <person name="Liu C."/>
            <person name="Sun Q."/>
        </authorList>
    </citation>
    <scope>NUCLEOTIDE SEQUENCE [LARGE SCALE GENOMIC DNA]</scope>
    <source>
        <strain evidence="6 7">M2</strain>
    </source>
</reference>
<comment type="similarity">
    <text evidence="1">Belongs to the Mg-chelatase subunits D/I family. ComM subfamily.</text>
</comment>
<organism evidence="6 7">
    <name type="scientific">Agathobaculum hominis</name>
    <dbReference type="NCBI Taxonomy" id="2763014"/>
    <lineage>
        <taxon>Bacteria</taxon>
        <taxon>Bacillati</taxon>
        <taxon>Bacillota</taxon>
        <taxon>Clostridia</taxon>
        <taxon>Eubacteriales</taxon>
        <taxon>Butyricicoccaceae</taxon>
        <taxon>Agathobaculum</taxon>
    </lineage>
</organism>
<evidence type="ECO:0000256" key="2">
    <source>
        <dbReference type="ARBA" id="ARBA00022741"/>
    </source>
</evidence>
<dbReference type="Gene3D" id="3.40.50.300">
    <property type="entry name" value="P-loop containing nucleotide triphosphate hydrolases"/>
    <property type="match status" value="1"/>
</dbReference>
<dbReference type="InterPro" id="IPR025158">
    <property type="entry name" value="Mg_chelat-rel_C"/>
</dbReference>
<dbReference type="InterPro" id="IPR003593">
    <property type="entry name" value="AAA+_ATPase"/>
</dbReference>
<accession>A0ABR7GNC7</accession>
<keyword evidence="3" id="KW-0067">ATP-binding</keyword>
<comment type="caution">
    <text evidence="6">The sequence shown here is derived from an EMBL/GenBank/DDBJ whole genome shotgun (WGS) entry which is preliminary data.</text>
</comment>
<evidence type="ECO:0000256" key="4">
    <source>
        <dbReference type="SAM" id="MobiDB-lite"/>
    </source>
</evidence>
<dbReference type="Gene3D" id="3.30.230.10">
    <property type="match status" value="1"/>
</dbReference>
<dbReference type="InterPro" id="IPR000523">
    <property type="entry name" value="Mg_chelatse_chII-like_cat_dom"/>
</dbReference>
<evidence type="ECO:0000259" key="5">
    <source>
        <dbReference type="SMART" id="SM00382"/>
    </source>
</evidence>
<dbReference type="PANTHER" id="PTHR32039">
    <property type="entry name" value="MAGNESIUM-CHELATASE SUBUNIT CHLI"/>
    <property type="match status" value="1"/>
</dbReference>